<dbReference type="AlphaFoldDB" id="A0A495SKV2"/>
<proteinExistence type="predicted"/>
<evidence type="ECO:0000313" key="2">
    <source>
        <dbReference type="EMBL" id="RKT00909.1"/>
    </source>
</evidence>
<evidence type="ECO:0000256" key="1">
    <source>
        <dbReference type="SAM" id="SignalP"/>
    </source>
</evidence>
<dbReference type="Pfam" id="PF12796">
    <property type="entry name" value="Ank_2"/>
    <property type="match status" value="1"/>
</dbReference>
<dbReference type="SMART" id="SM00248">
    <property type="entry name" value="ANK"/>
    <property type="match status" value="2"/>
</dbReference>
<dbReference type="InterPro" id="IPR002110">
    <property type="entry name" value="Ankyrin_rpt"/>
</dbReference>
<gene>
    <name evidence="2" type="ORF">BCF58_0111</name>
</gene>
<comment type="caution">
    <text evidence="2">The sequence shown here is derived from an EMBL/GenBank/DDBJ whole genome shotgun (WGS) entry which is preliminary data.</text>
</comment>
<protein>
    <submittedName>
        <fullName evidence="2">Ankyrin repeat protein</fullName>
    </submittedName>
</protein>
<reference evidence="2 3" key="1">
    <citation type="submission" date="2018-10" db="EMBL/GenBank/DDBJ databases">
        <title>Genomic Encyclopedia of Archaeal and Bacterial Type Strains, Phase II (KMG-II): from individual species to whole genera.</title>
        <authorList>
            <person name="Goeker M."/>
        </authorList>
    </citation>
    <scope>NUCLEOTIDE SEQUENCE [LARGE SCALE GENOMIC DNA]</scope>
    <source>
        <strain evidence="2 3">DSM 14219</strain>
    </source>
</reference>
<name>A0A495SKV2_9FLAO</name>
<dbReference type="Gene3D" id="1.25.40.20">
    <property type="entry name" value="Ankyrin repeat-containing domain"/>
    <property type="match status" value="1"/>
</dbReference>
<dbReference type="Proteomes" id="UP000272428">
    <property type="component" value="Unassembled WGS sequence"/>
</dbReference>
<dbReference type="SUPFAM" id="SSF48403">
    <property type="entry name" value="Ankyrin repeat"/>
    <property type="match status" value="1"/>
</dbReference>
<dbReference type="EMBL" id="RBXB01000001">
    <property type="protein sequence ID" value="RKT00909.1"/>
    <property type="molecule type" value="Genomic_DNA"/>
</dbReference>
<feature type="signal peptide" evidence="1">
    <location>
        <begin position="1"/>
        <end position="30"/>
    </location>
</feature>
<accession>A0A495SKV2</accession>
<organism evidence="2 3">
    <name type="scientific">Chryseobacterium defluvii</name>
    <dbReference type="NCBI Taxonomy" id="160396"/>
    <lineage>
        <taxon>Bacteria</taxon>
        <taxon>Pseudomonadati</taxon>
        <taxon>Bacteroidota</taxon>
        <taxon>Flavobacteriia</taxon>
        <taxon>Flavobacteriales</taxon>
        <taxon>Weeksellaceae</taxon>
        <taxon>Chryseobacterium group</taxon>
        <taxon>Chryseobacterium</taxon>
    </lineage>
</organism>
<evidence type="ECO:0000313" key="3">
    <source>
        <dbReference type="Proteomes" id="UP000272428"/>
    </source>
</evidence>
<sequence>MYILKIKFMKKIIFTFLIFGVSVFTSMMSAQQLTKEQRKAIQTDNVAVFKKQFAKEDYNKCFQVKTDSYSPLSYSVLNDKKNIVNFLIDQKADVNKNCGNLTPLAVAEQYQRADIAKLLTKKGAVKN</sequence>
<feature type="chain" id="PRO_5019777410" evidence="1">
    <location>
        <begin position="31"/>
        <end position="127"/>
    </location>
</feature>
<dbReference type="InterPro" id="IPR036770">
    <property type="entry name" value="Ankyrin_rpt-contain_sf"/>
</dbReference>
<keyword evidence="1" id="KW-0732">Signal</keyword>
<keyword evidence="3" id="KW-1185">Reference proteome</keyword>